<dbReference type="OrthoDB" id="28127at2759"/>
<keyword evidence="5 8" id="KW-0863">Zinc-finger</keyword>
<proteinExistence type="inferred from homology"/>
<dbReference type="AlphaFoldDB" id="A0A0C3CWN2"/>
<organism evidence="12 13">
    <name type="scientific">Hebeloma cylindrosporum</name>
    <dbReference type="NCBI Taxonomy" id="76867"/>
    <lineage>
        <taxon>Eukaryota</taxon>
        <taxon>Fungi</taxon>
        <taxon>Dikarya</taxon>
        <taxon>Basidiomycota</taxon>
        <taxon>Agaricomycotina</taxon>
        <taxon>Agaricomycetes</taxon>
        <taxon>Agaricomycetidae</taxon>
        <taxon>Agaricales</taxon>
        <taxon>Agaricineae</taxon>
        <taxon>Hymenogastraceae</taxon>
        <taxon>Hebeloma</taxon>
    </lineage>
</organism>
<evidence type="ECO:0000256" key="8">
    <source>
        <dbReference type="PROSITE-ProRule" id="PRU00452"/>
    </source>
</evidence>
<evidence type="ECO:0000256" key="4">
    <source>
        <dbReference type="ARBA" id="ARBA00022723"/>
    </source>
</evidence>
<keyword evidence="4" id="KW-0479">Metal-binding</keyword>
<dbReference type="PANTHER" id="PTHR10782">
    <property type="entry name" value="ZINC FINGER MIZ DOMAIN-CONTAINING PROTEIN"/>
    <property type="match status" value="1"/>
</dbReference>
<evidence type="ECO:0000256" key="1">
    <source>
        <dbReference type="ARBA" id="ARBA00004718"/>
    </source>
</evidence>
<sequence>MATSEVWLDYEQIRHNIKNNTVDKLKQILSGLNEECGTHFSKSGKKQDIIDRISMTLDSWRAGNAEDKFLKAKAIIYQVRNSGFYTPTRLPPVPNVAAGPSTSLYDPPKINLYSASTAGTSAINHYDPYAPPRRPSGVSAPLPTPSSSSQKVPGIRFKDSPFFSIDQAVTAVVECPESTSATDRRQQSLSFTLNNDQISKLKTPRDRYQLRLFCTSSIFYAGINSFRSNTMPCPMEFPPTCEVRVNNTQITANLKGLKKKPGTAPPPDIGKYSRITGGPNRVEMVYVNSQHPVQSKFYMIVMLVAVTTIENLVINLRAQHQKSANEVRQKMQQSMVEDDDIIAGPQKMSLRCPLTFMRIVTPCRSSKCVHPQCFDAHSWFTMMEQTTTWLCPVCERALDHKDLIMDGYFDEILQATPESVEDVMVEADGQWHTVDNKYGSADWKAAHPLPEKLSSPSKSLPPPKHSPSCPPADAKDTGQSNGKGKAPSHEIFVLDSDDDEDEGRVKRELSPSYASSANQSFEGTLPSMSQSLSRADTSVIDLTLDESDEDDEPLPTVYGKRRAADAELDSPNATDQIWKKGRVDPSSRILPTPRGPGTVNGVTPALHSSSVNNHQSASPHHYGSFSNNTLPLPTPYTFNARNGSSSSSLQLPPLSSSFLSRQSQNTRWPA</sequence>
<accession>A0A0C3CWN2</accession>
<keyword evidence="6" id="KW-0833">Ubl conjugation pathway</keyword>
<evidence type="ECO:0000256" key="7">
    <source>
        <dbReference type="ARBA" id="ARBA00022833"/>
    </source>
</evidence>
<dbReference type="InterPro" id="IPR023321">
    <property type="entry name" value="PINIT"/>
</dbReference>
<feature type="region of interest" description="Disordered" evidence="9">
    <location>
        <begin position="124"/>
        <end position="151"/>
    </location>
</feature>
<evidence type="ECO:0000256" key="9">
    <source>
        <dbReference type="SAM" id="MobiDB-lite"/>
    </source>
</evidence>
<evidence type="ECO:0000313" key="13">
    <source>
        <dbReference type="Proteomes" id="UP000053424"/>
    </source>
</evidence>
<dbReference type="Pfam" id="PF14324">
    <property type="entry name" value="PINIT"/>
    <property type="match status" value="1"/>
</dbReference>
<reference evidence="13" key="2">
    <citation type="submission" date="2015-01" db="EMBL/GenBank/DDBJ databases">
        <title>Evolutionary Origins and Diversification of the Mycorrhizal Mutualists.</title>
        <authorList>
            <consortium name="DOE Joint Genome Institute"/>
            <consortium name="Mycorrhizal Genomics Consortium"/>
            <person name="Kohler A."/>
            <person name="Kuo A."/>
            <person name="Nagy L.G."/>
            <person name="Floudas D."/>
            <person name="Copeland A."/>
            <person name="Barry K.W."/>
            <person name="Cichocki N."/>
            <person name="Veneault-Fourrey C."/>
            <person name="LaButti K."/>
            <person name="Lindquist E.A."/>
            <person name="Lipzen A."/>
            <person name="Lundell T."/>
            <person name="Morin E."/>
            <person name="Murat C."/>
            <person name="Riley R."/>
            <person name="Ohm R."/>
            <person name="Sun H."/>
            <person name="Tunlid A."/>
            <person name="Henrissat B."/>
            <person name="Grigoriev I.V."/>
            <person name="Hibbett D.S."/>
            <person name="Martin F."/>
        </authorList>
    </citation>
    <scope>NUCLEOTIDE SEQUENCE [LARGE SCALE GENOMIC DNA]</scope>
    <source>
        <strain evidence="13">h7</strain>
    </source>
</reference>
<evidence type="ECO:0000256" key="6">
    <source>
        <dbReference type="ARBA" id="ARBA00022786"/>
    </source>
</evidence>
<dbReference type="InterPro" id="IPR013083">
    <property type="entry name" value="Znf_RING/FYVE/PHD"/>
</dbReference>
<feature type="region of interest" description="Disordered" evidence="9">
    <location>
        <begin position="447"/>
        <end position="670"/>
    </location>
</feature>
<evidence type="ECO:0000256" key="2">
    <source>
        <dbReference type="ARBA" id="ARBA00005383"/>
    </source>
</evidence>
<feature type="compositionally biased region" description="Low complexity" evidence="9">
    <location>
        <begin position="644"/>
        <end position="664"/>
    </location>
</feature>
<dbReference type="GO" id="GO:0000785">
    <property type="term" value="C:chromatin"/>
    <property type="evidence" value="ECO:0007669"/>
    <property type="project" value="TreeGrafter"/>
</dbReference>
<dbReference type="Gene3D" id="3.30.40.10">
    <property type="entry name" value="Zinc/RING finger domain, C3HC4 (zinc finger)"/>
    <property type="match status" value="1"/>
</dbReference>
<dbReference type="GO" id="GO:0061665">
    <property type="term" value="F:SUMO ligase activity"/>
    <property type="evidence" value="ECO:0007669"/>
    <property type="project" value="TreeGrafter"/>
</dbReference>
<evidence type="ECO:0008006" key="14">
    <source>
        <dbReference type="Google" id="ProtNLM"/>
    </source>
</evidence>
<evidence type="ECO:0000259" key="10">
    <source>
        <dbReference type="PROSITE" id="PS51044"/>
    </source>
</evidence>
<evidence type="ECO:0000259" key="11">
    <source>
        <dbReference type="PROSITE" id="PS51466"/>
    </source>
</evidence>
<gene>
    <name evidence="12" type="ORF">M413DRAFT_439977</name>
</gene>
<dbReference type="PROSITE" id="PS51044">
    <property type="entry name" value="ZF_SP_RING"/>
    <property type="match status" value="1"/>
</dbReference>
<evidence type="ECO:0000313" key="12">
    <source>
        <dbReference type="EMBL" id="KIM48251.1"/>
    </source>
</evidence>
<feature type="compositionally biased region" description="Acidic residues" evidence="9">
    <location>
        <begin position="543"/>
        <end position="553"/>
    </location>
</feature>
<dbReference type="Gene3D" id="2.60.120.780">
    <property type="entry name" value="PINIT domain"/>
    <property type="match status" value="1"/>
</dbReference>
<comment type="similarity">
    <text evidence="2">Belongs to the PIAS family.</text>
</comment>
<keyword evidence="7" id="KW-0862">Zinc</keyword>
<dbReference type="Proteomes" id="UP000053424">
    <property type="component" value="Unassembled WGS sequence"/>
</dbReference>
<dbReference type="UniPathway" id="UPA00886"/>
<comment type="pathway">
    <text evidence="1">Protein modification; protein sumoylation.</text>
</comment>
<dbReference type="HOGENOM" id="CLU_020537_0_0_1"/>
<dbReference type="STRING" id="686832.A0A0C3CWN2"/>
<dbReference type="PANTHER" id="PTHR10782:SF4">
    <property type="entry name" value="TONALLI, ISOFORM E"/>
    <property type="match status" value="1"/>
</dbReference>
<dbReference type="InterPro" id="IPR038654">
    <property type="entry name" value="PINIT_sf"/>
</dbReference>
<dbReference type="PROSITE" id="PS51466">
    <property type="entry name" value="PINIT"/>
    <property type="match status" value="1"/>
</dbReference>
<dbReference type="EMBL" id="KN831769">
    <property type="protein sequence ID" value="KIM48251.1"/>
    <property type="molecule type" value="Genomic_DNA"/>
</dbReference>
<feature type="compositionally biased region" description="Polar residues" evidence="9">
    <location>
        <begin position="606"/>
        <end position="643"/>
    </location>
</feature>
<dbReference type="Pfam" id="PF02891">
    <property type="entry name" value="zf-MIZ"/>
    <property type="match status" value="1"/>
</dbReference>
<evidence type="ECO:0000256" key="3">
    <source>
        <dbReference type="ARBA" id="ARBA00022679"/>
    </source>
</evidence>
<dbReference type="GO" id="GO:0008270">
    <property type="term" value="F:zinc ion binding"/>
    <property type="evidence" value="ECO:0007669"/>
    <property type="project" value="UniProtKB-KW"/>
</dbReference>
<feature type="domain" description="PINIT" evidence="11">
    <location>
        <begin position="142"/>
        <end position="307"/>
    </location>
</feature>
<dbReference type="InterPro" id="IPR004181">
    <property type="entry name" value="Znf_MIZ"/>
</dbReference>
<feature type="compositionally biased region" description="Pro residues" evidence="9">
    <location>
        <begin position="459"/>
        <end position="470"/>
    </location>
</feature>
<keyword evidence="3" id="KW-0808">Transferase</keyword>
<protein>
    <recommendedName>
        <fullName evidence="14">SP-RING-type domain-containing protein</fullName>
    </recommendedName>
</protein>
<reference evidence="12 13" key="1">
    <citation type="submission" date="2014-04" db="EMBL/GenBank/DDBJ databases">
        <authorList>
            <consortium name="DOE Joint Genome Institute"/>
            <person name="Kuo A."/>
            <person name="Gay G."/>
            <person name="Dore J."/>
            <person name="Kohler A."/>
            <person name="Nagy L.G."/>
            <person name="Floudas D."/>
            <person name="Copeland A."/>
            <person name="Barry K.W."/>
            <person name="Cichocki N."/>
            <person name="Veneault-Fourrey C."/>
            <person name="LaButti K."/>
            <person name="Lindquist E.A."/>
            <person name="Lipzen A."/>
            <person name="Lundell T."/>
            <person name="Morin E."/>
            <person name="Murat C."/>
            <person name="Sun H."/>
            <person name="Tunlid A."/>
            <person name="Henrissat B."/>
            <person name="Grigoriev I.V."/>
            <person name="Hibbett D.S."/>
            <person name="Martin F."/>
            <person name="Nordberg H.P."/>
            <person name="Cantor M.N."/>
            <person name="Hua S.X."/>
        </authorList>
    </citation>
    <scope>NUCLEOTIDE SEQUENCE [LARGE SCALE GENOMIC DNA]</scope>
    <source>
        <strain evidence="13">h7</strain>
    </source>
</reference>
<dbReference type="GO" id="GO:0016925">
    <property type="term" value="P:protein sumoylation"/>
    <property type="evidence" value="ECO:0007669"/>
    <property type="project" value="UniProtKB-UniPathway"/>
</dbReference>
<feature type="compositionally biased region" description="Polar residues" evidence="9">
    <location>
        <begin position="512"/>
        <end position="536"/>
    </location>
</feature>
<evidence type="ECO:0000256" key="5">
    <source>
        <dbReference type="ARBA" id="ARBA00022771"/>
    </source>
</evidence>
<feature type="domain" description="SP-RING-type" evidence="10">
    <location>
        <begin position="337"/>
        <end position="422"/>
    </location>
</feature>
<name>A0A0C3CWN2_HEBCY</name>
<keyword evidence="13" id="KW-1185">Reference proteome</keyword>